<sequence length="260" mass="28943">MGYELARFVSASASGSGAAGTPISVDEELVCPICSGVLQEPVHTPQCEHAFCKECIHNWIDRKPSCPIDRSAITIQELKPVPRILRTLLSRLTLSCKFAEHGCTEVVKLDRLESHETVCEFNPGRPVTCTEGCDLVIPKDELRLALWSSNLNIARVTRWGGMISTPDRVLQNMVKRALIDSGCPLGVINELIENAHERKWPRGLDTLETRQRNRRAFENFVCKRIPGKQAVVALACDNMHMGDDMMVQPGLIMIFAHGIE</sequence>
<dbReference type="GO" id="GO:0008270">
    <property type="term" value="F:zinc ion binding"/>
    <property type="evidence" value="ECO:0007669"/>
    <property type="project" value="UniProtKB-KW"/>
</dbReference>
<dbReference type="PROSITE" id="PS50089">
    <property type="entry name" value="ZF_RING_2"/>
    <property type="match status" value="1"/>
</dbReference>
<dbReference type="SUPFAM" id="SSF57850">
    <property type="entry name" value="RING/U-box"/>
    <property type="match status" value="1"/>
</dbReference>
<keyword evidence="7 12" id="KW-0863">Zinc-finger</keyword>
<comment type="pathway">
    <text evidence="2">Protein modification; protein ubiquitination.</text>
</comment>
<evidence type="ECO:0000256" key="7">
    <source>
        <dbReference type="ARBA" id="ARBA00022771"/>
    </source>
</evidence>
<dbReference type="GO" id="GO:0061630">
    <property type="term" value="F:ubiquitin protein ligase activity"/>
    <property type="evidence" value="ECO:0007669"/>
    <property type="project" value="UniProtKB-EC"/>
</dbReference>
<dbReference type="PANTHER" id="PTHR10131">
    <property type="entry name" value="TNF RECEPTOR ASSOCIATED FACTOR"/>
    <property type="match status" value="1"/>
</dbReference>
<evidence type="ECO:0000256" key="4">
    <source>
        <dbReference type="ARBA" id="ARBA00015711"/>
    </source>
</evidence>
<reference evidence="14" key="1">
    <citation type="submission" date="2021-01" db="UniProtKB">
        <authorList>
            <consortium name="EnsemblMetazoa"/>
        </authorList>
    </citation>
    <scope>IDENTIFICATION</scope>
</reference>
<keyword evidence="5" id="KW-0808">Transferase</keyword>
<evidence type="ECO:0000313" key="14">
    <source>
        <dbReference type="EnsemblMetazoa" id="XP_022664112"/>
    </source>
</evidence>
<dbReference type="InterPro" id="IPR015036">
    <property type="entry name" value="NRDP1"/>
</dbReference>
<proteinExistence type="predicted"/>
<dbReference type="InterPro" id="IPR003613">
    <property type="entry name" value="Ubox_domain"/>
</dbReference>
<dbReference type="PANTHER" id="PTHR10131:SF157">
    <property type="entry name" value="RECEPTOR-ASSOCIATED FACTOR, PUTATIVE-RELATED"/>
    <property type="match status" value="1"/>
</dbReference>
<evidence type="ECO:0000256" key="2">
    <source>
        <dbReference type="ARBA" id="ARBA00004906"/>
    </source>
</evidence>
<evidence type="ECO:0000256" key="3">
    <source>
        <dbReference type="ARBA" id="ARBA00012483"/>
    </source>
</evidence>
<evidence type="ECO:0000259" key="13">
    <source>
        <dbReference type="PROSITE" id="PS50089"/>
    </source>
</evidence>
<dbReference type="Pfam" id="PF13923">
    <property type="entry name" value="zf-C3HC4_2"/>
    <property type="match status" value="1"/>
</dbReference>
<protein>
    <recommendedName>
        <fullName evidence="4">E3 ubiquitin-protein ligase NRDP1</fullName>
        <ecNumber evidence="3">2.3.2.27</ecNumber>
    </recommendedName>
    <alternativeName>
        <fullName evidence="10">RING finger protein 41</fullName>
    </alternativeName>
    <alternativeName>
        <fullName evidence="11">RING-type E3 ubiquitin transferase NRDP1</fullName>
    </alternativeName>
</protein>
<evidence type="ECO:0000256" key="9">
    <source>
        <dbReference type="ARBA" id="ARBA00022833"/>
    </source>
</evidence>
<evidence type="ECO:0000256" key="10">
    <source>
        <dbReference type="ARBA" id="ARBA00030556"/>
    </source>
</evidence>
<organism evidence="14 15">
    <name type="scientific">Varroa destructor</name>
    <name type="common">Honeybee mite</name>
    <dbReference type="NCBI Taxonomy" id="109461"/>
    <lineage>
        <taxon>Eukaryota</taxon>
        <taxon>Metazoa</taxon>
        <taxon>Ecdysozoa</taxon>
        <taxon>Arthropoda</taxon>
        <taxon>Chelicerata</taxon>
        <taxon>Arachnida</taxon>
        <taxon>Acari</taxon>
        <taxon>Parasitiformes</taxon>
        <taxon>Mesostigmata</taxon>
        <taxon>Gamasina</taxon>
        <taxon>Dermanyssoidea</taxon>
        <taxon>Varroidae</taxon>
        <taxon>Varroa</taxon>
    </lineage>
</organism>
<dbReference type="InterPro" id="IPR037255">
    <property type="entry name" value="NRDP1_C"/>
</dbReference>
<keyword evidence="9" id="KW-0862">Zinc</keyword>
<comment type="catalytic activity">
    <reaction evidence="1">
        <text>S-ubiquitinyl-[E2 ubiquitin-conjugating enzyme]-L-cysteine + [acceptor protein]-L-lysine = [E2 ubiquitin-conjugating enzyme]-L-cysteine + N(6)-ubiquitinyl-[acceptor protein]-L-lysine.</text>
        <dbReference type="EC" id="2.3.2.27"/>
    </reaction>
</comment>
<dbReference type="AlphaFoldDB" id="A0A7M7KIJ9"/>
<dbReference type="EC" id="2.3.2.27" evidence="3"/>
<dbReference type="SUPFAM" id="SSF160088">
    <property type="entry name" value="NRDP1 C-terminal domain-like"/>
    <property type="match status" value="1"/>
</dbReference>
<dbReference type="InterPro" id="IPR017907">
    <property type="entry name" value="Znf_RING_CS"/>
</dbReference>
<dbReference type="PROSITE" id="PS00518">
    <property type="entry name" value="ZF_RING_1"/>
    <property type="match status" value="1"/>
</dbReference>
<keyword evidence="15" id="KW-1185">Reference proteome</keyword>
<evidence type="ECO:0000313" key="15">
    <source>
        <dbReference type="Proteomes" id="UP000594260"/>
    </source>
</evidence>
<dbReference type="SMART" id="SM00504">
    <property type="entry name" value="Ubox"/>
    <property type="match status" value="1"/>
</dbReference>
<dbReference type="Pfam" id="PF08941">
    <property type="entry name" value="USP8_interact"/>
    <property type="match status" value="1"/>
</dbReference>
<evidence type="ECO:0000256" key="1">
    <source>
        <dbReference type="ARBA" id="ARBA00000900"/>
    </source>
</evidence>
<dbReference type="SMART" id="SM00184">
    <property type="entry name" value="RING"/>
    <property type="match status" value="1"/>
</dbReference>
<dbReference type="GO" id="GO:0016567">
    <property type="term" value="P:protein ubiquitination"/>
    <property type="evidence" value="ECO:0007669"/>
    <property type="project" value="UniProtKB-UniPathway"/>
</dbReference>
<evidence type="ECO:0000256" key="11">
    <source>
        <dbReference type="ARBA" id="ARBA00031762"/>
    </source>
</evidence>
<dbReference type="SUPFAM" id="SSF49599">
    <property type="entry name" value="TRAF domain-like"/>
    <property type="match status" value="1"/>
</dbReference>
<dbReference type="Proteomes" id="UP000594260">
    <property type="component" value="Unplaced"/>
</dbReference>
<dbReference type="RefSeq" id="XP_022664112.1">
    <property type="nucleotide sequence ID" value="XM_022808377.1"/>
</dbReference>
<keyword evidence="8" id="KW-0833">Ubl conjugation pathway</keyword>
<keyword evidence="6" id="KW-0479">Metal-binding</keyword>
<dbReference type="UniPathway" id="UPA00143"/>
<evidence type="ECO:0000256" key="12">
    <source>
        <dbReference type="PROSITE-ProRule" id="PRU00175"/>
    </source>
</evidence>
<evidence type="ECO:0000256" key="5">
    <source>
        <dbReference type="ARBA" id="ARBA00022679"/>
    </source>
</evidence>
<feature type="domain" description="RING-type" evidence="13">
    <location>
        <begin position="31"/>
        <end position="70"/>
    </location>
</feature>
<accession>A0A7M7KIJ9</accession>
<evidence type="ECO:0000256" key="6">
    <source>
        <dbReference type="ARBA" id="ARBA00022723"/>
    </source>
</evidence>
<dbReference type="InterPro" id="IPR013083">
    <property type="entry name" value="Znf_RING/FYVE/PHD"/>
</dbReference>
<dbReference type="CTD" id="39735"/>
<dbReference type="GeneID" id="111251633"/>
<dbReference type="Gene3D" id="3.30.40.10">
    <property type="entry name" value="Zinc/RING finger domain, C3HC4 (zinc finger)"/>
    <property type="match status" value="2"/>
</dbReference>
<dbReference type="InterPro" id="IPR001841">
    <property type="entry name" value="Znf_RING"/>
</dbReference>
<dbReference type="GO" id="GO:0043122">
    <property type="term" value="P:regulation of canonical NF-kappaB signal transduction"/>
    <property type="evidence" value="ECO:0007669"/>
    <property type="project" value="TreeGrafter"/>
</dbReference>
<name>A0A7M7KIJ9_VARDE</name>
<evidence type="ECO:0000256" key="8">
    <source>
        <dbReference type="ARBA" id="ARBA00022786"/>
    </source>
</evidence>
<dbReference type="EnsemblMetazoa" id="XM_022808377">
    <property type="protein sequence ID" value="XP_022664112"/>
    <property type="gene ID" value="LOC111251633"/>
</dbReference>